<dbReference type="Pfam" id="PF14752">
    <property type="entry name" value="RBP_receptor"/>
    <property type="match status" value="1"/>
</dbReference>
<protein>
    <submittedName>
        <fullName evidence="2">Uncharacterized protein</fullName>
    </submittedName>
</protein>
<dbReference type="GO" id="GO:0034632">
    <property type="term" value="F:retinol transmembrane transporter activity"/>
    <property type="evidence" value="ECO:0007669"/>
    <property type="project" value="InterPro"/>
</dbReference>
<keyword evidence="1" id="KW-0472">Membrane</keyword>
<dbReference type="EMBL" id="CAJHNH020002184">
    <property type="protein sequence ID" value="CAG5125841.1"/>
    <property type="molecule type" value="Genomic_DNA"/>
</dbReference>
<feature type="transmembrane region" description="Helical" evidence="1">
    <location>
        <begin position="84"/>
        <end position="103"/>
    </location>
</feature>
<organism evidence="2 3">
    <name type="scientific">Candidula unifasciata</name>
    <dbReference type="NCBI Taxonomy" id="100452"/>
    <lineage>
        <taxon>Eukaryota</taxon>
        <taxon>Metazoa</taxon>
        <taxon>Spiralia</taxon>
        <taxon>Lophotrochozoa</taxon>
        <taxon>Mollusca</taxon>
        <taxon>Gastropoda</taxon>
        <taxon>Heterobranchia</taxon>
        <taxon>Euthyneura</taxon>
        <taxon>Panpulmonata</taxon>
        <taxon>Eupulmonata</taxon>
        <taxon>Stylommatophora</taxon>
        <taxon>Helicina</taxon>
        <taxon>Helicoidea</taxon>
        <taxon>Geomitridae</taxon>
        <taxon>Candidula</taxon>
    </lineage>
</organism>
<dbReference type="InterPro" id="IPR026612">
    <property type="entry name" value="STRA6-like"/>
</dbReference>
<keyword evidence="1" id="KW-0812">Transmembrane</keyword>
<reference evidence="2" key="1">
    <citation type="submission" date="2021-04" db="EMBL/GenBank/DDBJ databases">
        <authorList>
            <consortium name="Molecular Ecology Group"/>
        </authorList>
    </citation>
    <scope>NUCLEOTIDE SEQUENCE</scope>
</reference>
<keyword evidence="1" id="KW-1133">Transmembrane helix</keyword>
<gene>
    <name evidence="2" type="ORF">CUNI_LOCUS11399</name>
</gene>
<dbReference type="GO" id="GO:0038023">
    <property type="term" value="F:signaling receptor activity"/>
    <property type="evidence" value="ECO:0007669"/>
    <property type="project" value="InterPro"/>
</dbReference>
<feature type="transmembrane region" description="Helical" evidence="1">
    <location>
        <begin position="146"/>
        <end position="166"/>
    </location>
</feature>
<feature type="transmembrane region" description="Helical" evidence="1">
    <location>
        <begin position="35"/>
        <end position="56"/>
    </location>
</feature>
<name>A0A8S3ZFQ1_9EUPU</name>
<dbReference type="AlphaFoldDB" id="A0A8S3ZFQ1"/>
<dbReference type="OrthoDB" id="2376984at2759"/>
<keyword evidence="3" id="KW-1185">Reference proteome</keyword>
<accession>A0A8S3ZFQ1</accession>
<evidence type="ECO:0000256" key="1">
    <source>
        <dbReference type="SAM" id="Phobius"/>
    </source>
</evidence>
<evidence type="ECO:0000313" key="2">
    <source>
        <dbReference type="EMBL" id="CAG5125841.1"/>
    </source>
</evidence>
<feature type="transmembrane region" description="Helical" evidence="1">
    <location>
        <begin position="115"/>
        <end position="134"/>
    </location>
</feature>
<proteinExistence type="predicted"/>
<dbReference type="Proteomes" id="UP000678393">
    <property type="component" value="Unassembled WGS sequence"/>
</dbReference>
<comment type="caution">
    <text evidence="2">The sequence shown here is derived from an EMBL/GenBank/DDBJ whole genome shotgun (WGS) entry which is preliminary data.</text>
</comment>
<sequence>MGSNFLSGLQALYDLANKANRSSEVQPCVEKIDNYLLYQYSLIPSILMCCLFGVSITRRQMFRSKLGGRPGLIYPMDTLTRAHSLSYACAFGATSFVVYRILAKGEFAIQYSGPLSLGTLIAIVSMFIYGIVYFPVFASLALGTSLSYGLGATYVWMFFVIDIYSLTECHLSAKYRLIAVVRDIPNIVLPGIPGHQFTCSMCPGCSS</sequence>
<evidence type="ECO:0000313" key="3">
    <source>
        <dbReference type="Proteomes" id="UP000678393"/>
    </source>
</evidence>